<dbReference type="SUPFAM" id="SSF52980">
    <property type="entry name" value="Restriction endonuclease-like"/>
    <property type="match status" value="1"/>
</dbReference>
<proteinExistence type="predicted"/>
<organism evidence="2">
    <name type="scientific">uncultured Caudovirales phage</name>
    <dbReference type="NCBI Taxonomy" id="2100421"/>
    <lineage>
        <taxon>Viruses</taxon>
        <taxon>Duplodnaviria</taxon>
        <taxon>Heunggongvirae</taxon>
        <taxon>Uroviricota</taxon>
        <taxon>Caudoviricetes</taxon>
        <taxon>Peduoviridae</taxon>
        <taxon>Maltschvirus</taxon>
        <taxon>Maltschvirus maltsch</taxon>
    </lineage>
</organism>
<dbReference type="InterPro" id="IPR011604">
    <property type="entry name" value="PDDEXK-like_dom_sf"/>
</dbReference>
<protein>
    <submittedName>
        <fullName evidence="2">PD-(D/E)XK nuclease superfamily</fullName>
    </submittedName>
</protein>
<dbReference type="EMBL" id="LR798338">
    <property type="protein sequence ID" value="CAB5224938.1"/>
    <property type="molecule type" value="Genomic_DNA"/>
</dbReference>
<dbReference type="Gene3D" id="3.90.320.10">
    <property type="match status" value="1"/>
</dbReference>
<sequence>MLLAQNYWDKAWAKESDGKDLTFARVGGRATKAFPNKENVDFWQKTGPEWVQSYIDWRIANHNWKIWHTPEGAPAVELGLTPTFADIPVKMVIDRVFEVDGELVVVDLKTSQQTPFSTLQLGFYRLGLKQVLGVDVKYGAYWMARQEGTTPLIDLTGYTDEKLEYLVSGFDKARKAGIFIPNTNNCNRCGLTEYCQFSSKK</sequence>
<dbReference type="InterPro" id="IPR011335">
    <property type="entry name" value="Restrct_endonuc-II-like"/>
</dbReference>
<dbReference type="Pfam" id="PF12705">
    <property type="entry name" value="PDDEXK_1"/>
    <property type="match status" value="1"/>
</dbReference>
<evidence type="ECO:0000259" key="1">
    <source>
        <dbReference type="Pfam" id="PF12705"/>
    </source>
</evidence>
<evidence type="ECO:0000313" key="2">
    <source>
        <dbReference type="EMBL" id="CAB5224938.1"/>
    </source>
</evidence>
<reference evidence="2" key="1">
    <citation type="submission" date="2020-05" db="EMBL/GenBank/DDBJ databases">
        <authorList>
            <person name="Chiriac C."/>
            <person name="Salcher M."/>
            <person name="Ghai R."/>
            <person name="Kavagutti S V."/>
        </authorList>
    </citation>
    <scope>NUCLEOTIDE SEQUENCE</scope>
</reference>
<name>A0A6J7XBD9_9CAUD</name>
<accession>A0A6J7XBD9</accession>
<feature type="domain" description="PD-(D/E)XK endonuclease-like" evidence="1">
    <location>
        <begin position="7"/>
        <end position="196"/>
    </location>
</feature>
<dbReference type="InterPro" id="IPR038726">
    <property type="entry name" value="PDDEXK_AddAB-type"/>
</dbReference>
<gene>
    <name evidence="2" type="ORF">UFOVP744_48</name>
</gene>